<feature type="compositionally biased region" description="Polar residues" evidence="1">
    <location>
        <begin position="228"/>
        <end position="330"/>
    </location>
</feature>
<keyword evidence="3" id="KW-1185">Reference proteome</keyword>
<name>A0A9X0DJI0_9HELO</name>
<accession>A0A9X0DJI0</accession>
<dbReference type="EMBL" id="JAPEIS010000005">
    <property type="protein sequence ID" value="KAJ8065896.1"/>
    <property type="molecule type" value="Genomic_DNA"/>
</dbReference>
<reference evidence="2" key="1">
    <citation type="submission" date="2022-11" db="EMBL/GenBank/DDBJ databases">
        <title>Genome Resource of Sclerotinia nivalis Strain SnTB1, a Plant Pathogen Isolated from American Ginseng.</title>
        <authorList>
            <person name="Fan S."/>
        </authorList>
    </citation>
    <scope>NUCLEOTIDE SEQUENCE</scope>
    <source>
        <strain evidence="2">SnTB1</strain>
    </source>
</reference>
<gene>
    <name evidence="2" type="ORF">OCU04_004997</name>
</gene>
<protein>
    <submittedName>
        <fullName evidence="2">Uncharacterized protein</fullName>
    </submittedName>
</protein>
<feature type="compositionally biased region" description="Polar residues" evidence="1">
    <location>
        <begin position="203"/>
        <end position="220"/>
    </location>
</feature>
<dbReference type="AlphaFoldDB" id="A0A9X0DJI0"/>
<dbReference type="OrthoDB" id="10558482at2759"/>
<feature type="compositionally biased region" description="Basic and acidic residues" evidence="1">
    <location>
        <begin position="148"/>
        <end position="162"/>
    </location>
</feature>
<feature type="compositionally biased region" description="Low complexity" evidence="1">
    <location>
        <begin position="331"/>
        <end position="387"/>
    </location>
</feature>
<evidence type="ECO:0000256" key="1">
    <source>
        <dbReference type="SAM" id="MobiDB-lite"/>
    </source>
</evidence>
<sequence length="514" mass="54526">MSDTHPTPSLSNPCPECGLEMEDPVKNLCEFCFTIPDDSRPPSYREGQSGQSSGQDNPSTSSIHRQSQSRTEPSSTGQDQGSTYNTSSPTSRRKREGPSKDEENRGSSDSNKRGRKSGYTPGTSSRERGNTSDQDKRTATSSALQSDRQGEIRFPPIRERSPQPDTYQAGGAHAAGDLMETSHSAGYEQSGGRTSYGKYIAAGQTSSTAAPSGHSTTSTQRGEREDISTQQQSMPARRISMSSLLSNEASTEMNTLSVGSEQARGPSSSEQQSAAGPSSSEQQSVAGLSSFEQQSAAGPSSSEQPSAAGPSSSEQQSAVGPSSSEQQSAAGPSSSEQQSAVSPSSSEQQSAAGPSSSEQQSAAGPSSSEQPSAAGPSSSEQQSAAGQTRNTRPPPSVYRGTTVFPSEQVLNEYWQLRAQQTGDNTRPTQDALELIIMTSAGEVVDLSKCIFWMGGVLNYNGPLRCGHGSGIYCLENRYNGLQHRAANNPRPIPDTTLIIKEIGKIRKRFNFYNR</sequence>
<evidence type="ECO:0000313" key="2">
    <source>
        <dbReference type="EMBL" id="KAJ8065896.1"/>
    </source>
</evidence>
<feature type="compositionally biased region" description="Polar residues" evidence="1">
    <location>
        <begin position="46"/>
        <end position="90"/>
    </location>
</feature>
<evidence type="ECO:0000313" key="3">
    <source>
        <dbReference type="Proteomes" id="UP001152300"/>
    </source>
</evidence>
<dbReference type="Proteomes" id="UP001152300">
    <property type="component" value="Unassembled WGS sequence"/>
</dbReference>
<feature type="compositionally biased region" description="Basic and acidic residues" evidence="1">
    <location>
        <begin position="96"/>
        <end position="112"/>
    </location>
</feature>
<feature type="region of interest" description="Disordered" evidence="1">
    <location>
        <begin position="33"/>
        <end position="401"/>
    </location>
</feature>
<feature type="region of interest" description="Disordered" evidence="1">
    <location>
        <begin position="1"/>
        <end position="20"/>
    </location>
</feature>
<proteinExistence type="predicted"/>
<comment type="caution">
    <text evidence="2">The sequence shown here is derived from an EMBL/GenBank/DDBJ whole genome shotgun (WGS) entry which is preliminary data.</text>
</comment>
<feature type="compositionally biased region" description="Polar residues" evidence="1">
    <location>
        <begin position="1"/>
        <end position="12"/>
    </location>
</feature>
<organism evidence="2 3">
    <name type="scientific">Sclerotinia nivalis</name>
    <dbReference type="NCBI Taxonomy" id="352851"/>
    <lineage>
        <taxon>Eukaryota</taxon>
        <taxon>Fungi</taxon>
        <taxon>Dikarya</taxon>
        <taxon>Ascomycota</taxon>
        <taxon>Pezizomycotina</taxon>
        <taxon>Leotiomycetes</taxon>
        <taxon>Helotiales</taxon>
        <taxon>Sclerotiniaceae</taxon>
        <taxon>Sclerotinia</taxon>
    </lineage>
</organism>
<feature type="compositionally biased region" description="Basic and acidic residues" evidence="1">
    <location>
        <begin position="125"/>
        <end position="138"/>
    </location>
</feature>